<evidence type="ECO:0000313" key="5">
    <source>
        <dbReference type="Proteomes" id="UP000831947"/>
    </source>
</evidence>
<feature type="domain" description="Methyltransferase small" evidence="3">
    <location>
        <begin position="27"/>
        <end position="196"/>
    </location>
</feature>
<proteinExistence type="predicted"/>
<keyword evidence="1 4" id="KW-0489">Methyltransferase</keyword>
<dbReference type="PANTHER" id="PTHR47816:SF4">
    <property type="entry name" value="RIBOSOMAL RNA SMALL SUBUNIT METHYLTRANSFERASE C"/>
    <property type="match status" value="1"/>
</dbReference>
<dbReference type="InterPro" id="IPR046977">
    <property type="entry name" value="RsmC/RlmG"/>
</dbReference>
<dbReference type="Gene3D" id="3.40.50.150">
    <property type="entry name" value="Vaccinia Virus protein VP39"/>
    <property type="match status" value="1"/>
</dbReference>
<dbReference type="EMBL" id="CP093365">
    <property type="protein sequence ID" value="UQS84329.1"/>
    <property type="molecule type" value="Genomic_DNA"/>
</dbReference>
<evidence type="ECO:0000256" key="1">
    <source>
        <dbReference type="ARBA" id="ARBA00022603"/>
    </source>
</evidence>
<gene>
    <name evidence="4" type="ORF">MOO47_01740</name>
</gene>
<keyword evidence="5" id="KW-1185">Reference proteome</keyword>
<protein>
    <submittedName>
        <fullName evidence="4">Class I SAM-dependent methyltransferase</fullName>
    </submittedName>
</protein>
<evidence type="ECO:0000256" key="2">
    <source>
        <dbReference type="ARBA" id="ARBA00022679"/>
    </source>
</evidence>
<dbReference type="SUPFAM" id="SSF53335">
    <property type="entry name" value="S-adenosyl-L-methionine-dependent methyltransferases"/>
    <property type="match status" value="1"/>
</dbReference>
<dbReference type="GO" id="GO:0032259">
    <property type="term" value="P:methylation"/>
    <property type="evidence" value="ECO:0007669"/>
    <property type="project" value="UniProtKB-KW"/>
</dbReference>
<name>A0ABY4PF46_9LACO</name>
<dbReference type="Proteomes" id="UP000831947">
    <property type="component" value="Chromosome"/>
</dbReference>
<dbReference type="PANTHER" id="PTHR47816">
    <property type="entry name" value="RIBOSOMAL RNA SMALL SUBUNIT METHYLTRANSFERASE C"/>
    <property type="match status" value="1"/>
</dbReference>
<sequence length="202" mass="22389">MAEQYFTSQPTTDHAYQNFTFNLRQQELQFTTDSGVFSKQTVDYGTRALLAAMDLSNLPEGALLDLGCGYGPIGLTLAKETQRQVTMVDVNERAVALAQKNATANRINNVHISISDIYQQVVTTDFAAIYINPPIRAGKKVITTMLTQAPQHLQKGGQLWIVVQKKQGASSYQKIMQQAFGNATIVARDKGYYVIQSVKNHD</sequence>
<dbReference type="CDD" id="cd02440">
    <property type="entry name" value="AdoMet_MTases"/>
    <property type="match status" value="1"/>
</dbReference>
<organism evidence="4 5">
    <name type="scientific">Bombilactobacillus thymidiniphilus</name>
    <dbReference type="NCBI Taxonomy" id="2923363"/>
    <lineage>
        <taxon>Bacteria</taxon>
        <taxon>Bacillati</taxon>
        <taxon>Bacillota</taxon>
        <taxon>Bacilli</taxon>
        <taxon>Lactobacillales</taxon>
        <taxon>Lactobacillaceae</taxon>
        <taxon>Bombilactobacillus</taxon>
    </lineage>
</organism>
<dbReference type="InterPro" id="IPR029063">
    <property type="entry name" value="SAM-dependent_MTases_sf"/>
</dbReference>
<dbReference type="GO" id="GO:0008168">
    <property type="term" value="F:methyltransferase activity"/>
    <property type="evidence" value="ECO:0007669"/>
    <property type="project" value="UniProtKB-KW"/>
</dbReference>
<keyword evidence="2" id="KW-0808">Transferase</keyword>
<accession>A0ABY4PF46</accession>
<dbReference type="RefSeq" id="WP_249513513.1">
    <property type="nucleotide sequence ID" value="NZ_CP093365.1"/>
</dbReference>
<reference evidence="4 5" key="1">
    <citation type="journal article" date="2022" name="Int. J. Syst. Evol. Microbiol.">
        <title>Apilactobacillus apisilvae sp. nov., Nicolia spurrieriana gen. nov. sp. nov., Bombilactobacillus folatiphilus sp. nov. and Bombilactobacillus thymidiniphilus sp. nov., four new lactic acid bacterial isolates from stingless bees Tetragonula carbonaria and Austroplebeia australis.</title>
        <authorList>
            <person name="Oliphant S.A."/>
            <person name="Watson-Haigh N.S."/>
            <person name="Sumby K.M."/>
            <person name="Gardner J."/>
            <person name="Groom S."/>
            <person name="Jiranek V."/>
        </authorList>
    </citation>
    <scope>NUCLEOTIDE SEQUENCE [LARGE SCALE GENOMIC DNA]</scope>
    <source>
        <strain evidence="4 5">SG4_A1</strain>
    </source>
</reference>
<dbReference type="InterPro" id="IPR007848">
    <property type="entry name" value="Small_mtfrase_dom"/>
</dbReference>
<evidence type="ECO:0000313" key="4">
    <source>
        <dbReference type="EMBL" id="UQS84329.1"/>
    </source>
</evidence>
<evidence type="ECO:0000259" key="3">
    <source>
        <dbReference type="Pfam" id="PF05175"/>
    </source>
</evidence>
<dbReference type="Pfam" id="PF05175">
    <property type="entry name" value="MTS"/>
    <property type="match status" value="1"/>
</dbReference>